<dbReference type="PROSITE" id="PS50011">
    <property type="entry name" value="PROTEIN_KINASE_DOM"/>
    <property type="match status" value="1"/>
</dbReference>
<dbReference type="Pfam" id="PF08238">
    <property type="entry name" value="Sel1"/>
    <property type="match status" value="3"/>
</dbReference>
<evidence type="ECO:0000313" key="7">
    <source>
        <dbReference type="Proteomes" id="UP000247702"/>
    </source>
</evidence>
<dbReference type="InterPro" id="IPR006597">
    <property type="entry name" value="Sel1-like"/>
</dbReference>
<sequence>MSSIEENFEKTFHWYQKAAENGDENAMNSLANYYYNGEGTEKDIEKAFYWYQKAAENGNGDAMVSLISSYRKGEGTEKNLEKAFYWYYKAVESNKVNFNEYGLCDECKQPNIDYQWCQLCNSKRFQQDFSKWTSENKYIDRFIQEVQLNPKNCYEVLEWIPYNKLSSINYYYKGRFSEIYKAVWLDGPIDSWNSDKQQWNRWNFQSGYEVILKTLSLNDEFLDELKCHYNCQKKSFSKFIQIFGFTQDPHSLNYIVVMNYAKKGNLRKCLSDIIKFKWQDRLQLLKKLILGLKIIHESNLTHGNFHDDNILLSDDYELLITDLGSCKPVGHLQDFDKKDNESYETLPYLAPEIIKGKPYTPASDIYSFSMIMWEFTSGISPFNHEALNANIWEGDRPKIIESTPQCYVDLMKKCWDSDPANRTYVTELEYKISEWIRCINEYYRINKNGNDELEIPNVDNKLKNDMLEFVKANNALV</sequence>
<comment type="caution">
    <text evidence="6">The sequence shown here is derived from an EMBL/GenBank/DDBJ whole genome shotgun (WGS) entry which is preliminary data.</text>
</comment>
<keyword evidence="7" id="KW-1185">Reference proteome</keyword>
<evidence type="ECO:0000256" key="4">
    <source>
        <dbReference type="ARBA" id="ARBA00022840"/>
    </source>
</evidence>
<evidence type="ECO:0000259" key="5">
    <source>
        <dbReference type="PROSITE" id="PS50011"/>
    </source>
</evidence>
<evidence type="ECO:0000313" key="6">
    <source>
        <dbReference type="EMBL" id="GBB88124.1"/>
    </source>
</evidence>
<dbReference type="InterPro" id="IPR000719">
    <property type="entry name" value="Prot_kinase_dom"/>
</dbReference>
<dbReference type="Gene3D" id="1.25.40.10">
    <property type="entry name" value="Tetratricopeptide repeat domain"/>
    <property type="match status" value="1"/>
</dbReference>
<dbReference type="GO" id="GO:0004674">
    <property type="term" value="F:protein serine/threonine kinase activity"/>
    <property type="evidence" value="ECO:0007669"/>
    <property type="project" value="TreeGrafter"/>
</dbReference>
<dbReference type="InterPro" id="IPR051681">
    <property type="entry name" value="Ser/Thr_Kinases-Pseudokinases"/>
</dbReference>
<proteinExistence type="predicted"/>
<protein>
    <recommendedName>
        <fullName evidence="5">Protein kinase domain-containing protein</fullName>
    </recommendedName>
</protein>
<dbReference type="Pfam" id="PF07714">
    <property type="entry name" value="PK_Tyr_Ser-Thr"/>
    <property type="match status" value="1"/>
</dbReference>
<accession>A0A2Z6QSL3</accession>
<dbReference type="Gene3D" id="1.10.510.10">
    <property type="entry name" value="Transferase(Phosphotransferase) domain 1"/>
    <property type="match status" value="1"/>
</dbReference>
<keyword evidence="2" id="KW-0547">Nucleotide-binding</keyword>
<dbReference type="InterPro" id="IPR011009">
    <property type="entry name" value="Kinase-like_dom_sf"/>
</dbReference>
<dbReference type="EMBL" id="BEXD01000518">
    <property type="protein sequence ID" value="GBB88124.1"/>
    <property type="molecule type" value="Genomic_DNA"/>
</dbReference>
<organism evidence="6 7">
    <name type="scientific">Rhizophagus clarus</name>
    <dbReference type="NCBI Taxonomy" id="94130"/>
    <lineage>
        <taxon>Eukaryota</taxon>
        <taxon>Fungi</taxon>
        <taxon>Fungi incertae sedis</taxon>
        <taxon>Mucoromycota</taxon>
        <taxon>Glomeromycotina</taxon>
        <taxon>Glomeromycetes</taxon>
        <taxon>Glomerales</taxon>
        <taxon>Glomeraceae</taxon>
        <taxon>Rhizophagus</taxon>
    </lineage>
</organism>
<dbReference type="InterPro" id="IPR001245">
    <property type="entry name" value="Ser-Thr/Tyr_kinase_cat_dom"/>
</dbReference>
<evidence type="ECO:0000256" key="3">
    <source>
        <dbReference type="ARBA" id="ARBA00022777"/>
    </source>
</evidence>
<dbReference type="PANTHER" id="PTHR44329">
    <property type="entry name" value="SERINE/THREONINE-PROTEIN KINASE TNNI3K-RELATED"/>
    <property type="match status" value="1"/>
</dbReference>
<evidence type="ECO:0000256" key="1">
    <source>
        <dbReference type="ARBA" id="ARBA00022679"/>
    </source>
</evidence>
<reference evidence="6 7" key="1">
    <citation type="submission" date="2017-11" db="EMBL/GenBank/DDBJ databases">
        <title>The genome of Rhizophagus clarus HR1 reveals common genetic basis of auxotrophy among arbuscular mycorrhizal fungi.</title>
        <authorList>
            <person name="Kobayashi Y."/>
        </authorList>
    </citation>
    <scope>NUCLEOTIDE SEQUENCE [LARGE SCALE GENOMIC DNA]</scope>
    <source>
        <strain evidence="6 7">HR1</strain>
    </source>
</reference>
<dbReference type="SUPFAM" id="SSF81901">
    <property type="entry name" value="HCP-like"/>
    <property type="match status" value="1"/>
</dbReference>
<keyword evidence="1" id="KW-0808">Transferase</keyword>
<keyword evidence="4" id="KW-0067">ATP-binding</keyword>
<dbReference type="PANTHER" id="PTHR44329:SF288">
    <property type="entry name" value="MITOGEN-ACTIVATED PROTEIN KINASE KINASE KINASE 20"/>
    <property type="match status" value="1"/>
</dbReference>
<dbReference type="AlphaFoldDB" id="A0A2Z6QSL3"/>
<dbReference type="GO" id="GO:0005524">
    <property type="term" value="F:ATP binding"/>
    <property type="evidence" value="ECO:0007669"/>
    <property type="project" value="UniProtKB-KW"/>
</dbReference>
<dbReference type="Proteomes" id="UP000247702">
    <property type="component" value="Unassembled WGS sequence"/>
</dbReference>
<dbReference type="SMART" id="SM00671">
    <property type="entry name" value="SEL1"/>
    <property type="match status" value="2"/>
</dbReference>
<keyword evidence="3" id="KW-0418">Kinase</keyword>
<dbReference type="SUPFAM" id="SSF56112">
    <property type="entry name" value="Protein kinase-like (PK-like)"/>
    <property type="match status" value="1"/>
</dbReference>
<evidence type="ECO:0000256" key="2">
    <source>
        <dbReference type="ARBA" id="ARBA00022741"/>
    </source>
</evidence>
<name>A0A2Z6QSL3_9GLOM</name>
<gene>
    <name evidence="6" type="ORF">RclHR1_14640006</name>
</gene>
<feature type="domain" description="Protein kinase" evidence="5">
    <location>
        <begin position="165"/>
        <end position="436"/>
    </location>
</feature>
<dbReference type="InterPro" id="IPR011990">
    <property type="entry name" value="TPR-like_helical_dom_sf"/>
</dbReference>